<keyword evidence="2" id="KW-1185">Reference proteome</keyword>
<proteinExistence type="predicted"/>
<sequence>MASLYLILVPSRGGRVDDGEGVFLKGIATVQSDDSNSWRRDLEARDEELKEAREMIDSLQRKNVDCAGGTRAALVTAESILDKGDLMWIDAAQVDLNELGEWEMNPEHGQMDDIAGVDFDWLALVNRHHHDNEVCCNVESSCAVPL</sequence>
<evidence type="ECO:0000313" key="2">
    <source>
        <dbReference type="Proteomes" id="UP000007800"/>
    </source>
</evidence>
<dbReference type="RefSeq" id="XP_002774317.1">
    <property type="nucleotide sequence ID" value="XM_002774271.1"/>
</dbReference>
<organism evidence="2">
    <name type="scientific">Perkinsus marinus (strain ATCC 50983 / TXsc)</name>
    <dbReference type="NCBI Taxonomy" id="423536"/>
    <lineage>
        <taxon>Eukaryota</taxon>
        <taxon>Sar</taxon>
        <taxon>Alveolata</taxon>
        <taxon>Perkinsozoa</taxon>
        <taxon>Perkinsea</taxon>
        <taxon>Perkinsida</taxon>
        <taxon>Perkinsidae</taxon>
        <taxon>Perkinsus</taxon>
    </lineage>
</organism>
<dbReference type="InParanoid" id="C5LAW4"/>
<reference evidence="1 2" key="1">
    <citation type="submission" date="2008-07" db="EMBL/GenBank/DDBJ databases">
        <authorList>
            <person name="El-Sayed N."/>
            <person name="Caler E."/>
            <person name="Inman J."/>
            <person name="Amedeo P."/>
            <person name="Hass B."/>
            <person name="Wortman J."/>
        </authorList>
    </citation>
    <scope>NUCLEOTIDE SEQUENCE [LARGE SCALE GENOMIC DNA]</scope>
    <source>
        <strain evidence="2">ATCC 50983 / TXsc</strain>
    </source>
</reference>
<evidence type="ECO:0000313" key="1">
    <source>
        <dbReference type="EMBL" id="EER06133.1"/>
    </source>
</evidence>
<dbReference type="Proteomes" id="UP000007800">
    <property type="component" value="Unassembled WGS sequence"/>
</dbReference>
<dbReference type="AlphaFoldDB" id="C5LAW4"/>
<protein>
    <submittedName>
        <fullName evidence="1">Uncharacterized protein</fullName>
    </submittedName>
</protein>
<gene>
    <name evidence="1" type="ORF">Pmar_PMAR007527</name>
</gene>
<dbReference type="EMBL" id="GG680828">
    <property type="protein sequence ID" value="EER06133.1"/>
    <property type="molecule type" value="Genomic_DNA"/>
</dbReference>
<name>C5LAW4_PERM5</name>
<dbReference type="GeneID" id="9064929"/>
<accession>C5LAW4</accession>